<keyword evidence="4" id="KW-1185">Reference proteome</keyword>
<dbReference type="EMBL" id="CAMXCT020005257">
    <property type="protein sequence ID" value="CAL1165231.1"/>
    <property type="molecule type" value="Genomic_DNA"/>
</dbReference>
<protein>
    <submittedName>
        <fullName evidence="3">Alpha-protein kinase 1</fullName>
    </submittedName>
</protein>
<organism evidence="1">
    <name type="scientific">Cladocopium goreaui</name>
    <dbReference type="NCBI Taxonomy" id="2562237"/>
    <lineage>
        <taxon>Eukaryota</taxon>
        <taxon>Sar</taxon>
        <taxon>Alveolata</taxon>
        <taxon>Dinophyceae</taxon>
        <taxon>Suessiales</taxon>
        <taxon>Symbiodiniaceae</taxon>
        <taxon>Cladocopium</taxon>
    </lineage>
</organism>
<reference evidence="2" key="2">
    <citation type="submission" date="2024-04" db="EMBL/GenBank/DDBJ databases">
        <authorList>
            <person name="Chen Y."/>
            <person name="Shah S."/>
            <person name="Dougan E. K."/>
            <person name="Thang M."/>
            <person name="Chan C."/>
        </authorList>
    </citation>
    <scope>NUCLEOTIDE SEQUENCE [LARGE SCALE GENOMIC DNA]</scope>
</reference>
<dbReference type="EMBL" id="CAMXCT030005257">
    <property type="protein sequence ID" value="CAL4799168.1"/>
    <property type="molecule type" value="Genomic_DNA"/>
</dbReference>
<dbReference type="EMBL" id="CAMXCT010005257">
    <property type="protein sequence ID" value="CAI4011856.1"/>
    <property type="molecule type" value="Genomic_DNA"/>
</dbReference>
<dbReference type="AlphaFoldDB" id="A0A9P1DKJ9"/>
<keyword evidence="3" id="KW-0808">Transferase</keyword>
<dbReference type="Proteomes" id="UP001152797">
    <property type="component" value="Unassembled WGS sequence"/>
</dbReference>
<dbReference type="OrthoDB" id="444355at2759"/>
<proteinExistence type="predicted"/>
<dbReference type="GO" id="GO:0016301">
    <property type="term" value="F:kinase activity"/>
    <property type="evidence" value="ECO:0007669"/>
    <property type="project" value="UniProtKB-KW"/>
</dbReference>
<gene>
    <name evidence="1" type="ORF">C1SCF055_LOCUS36979</name>
</gene>
<comment type="caution">
    <text evidence="1">The sequence shown here is derived from an EMBL/GenBank/DDBJ whole genome shotgun (WGS) entry which is preliminary data.</text>
</comment>
<name>A0A9P1DKJ9_9DINO</name>
<evidence type="ECO:0000313" key="2">
    <source>
        <dbReference type="EMBL" id="CAL1165231.1"/>
    </source>
</evidence>
<keyword evidence="3" id="KW-0418">Kinase</keyword>
<evidence type="ECO:0000313" key="1">
    <source>
        <dbReference type="EMBL" id="CAI4011856.1"/>
    </source>
</evidence>
<evidence type="ECO:0000313" key="3">
    <source>
        <dbReference type="EMBL" id="CAL4799168.1"/>
    </source>
</evidence>
<evidence type="ECO:0000313" key="4">
    <source>
        <dbReference type="Proteomes" id="UP001152797"/>
    </source>
</evidence>
<accession>A0A9P1DKJ9</accession>
<sequence length="142" mass="15312">MPNTTPLRHPRNNIVEDRAFNTRAKLDAFAGRDVVKGVEYVDVPDNTRESAMQGGNGAEDPLRTVVVNFKGAVQKIFITALQFETAADGDVWRGLASTRTLFAAPGAGYNPLTVDEEVVTALKRSAGSVTGRLRLLGFLHGT</sequence>
<reference evidence="1" key="1">
    <citation type="submission" date="2022-10" db="EMBL/GenBank/DDBJ databases">
        <authorList>
            <person name="Chen Y."/>
            <person name="Dougan E. K."/>
            <person name="Chan C."/>
            <person name="Rhodes N."/>
            <person name="Thang M."/>
        </authorList>
    </citation>
    <scope>NUCLEOTIDE SEQUENCE</scope>
</reference>